<evidence type="ECO:0000256" key="7">
    <source>
        <dbReference type="SAM" id="MobiDB-lite"/>
    </source>
</evidence>
<evidence type="ECO:0000256" key="5">
    <source>
        <dbReference type="ARBA" id="ARBA00022989"/>
    </source>
</evidence>
<dbReference type="PANTHER" id="PTHR23514">
    <property type="entry name" value="BYPASS OF STOP CODON PROTEIN 6"/>
    <property type="match status" value="1"/>
</dbReference>
<dbReference type="Pfam" id="PF07690">
    <property type="entry name" value="MFS_1"/>
    <property type="match status" value="1"/>
</dbReference>
<feature type="transmembrane region" description="Helical" evidence="8">
    <location>
        <begin position="124"/>
        <end position="146"/>
    </location>
</feature>
<reference evidence="9 10" key="1">
    <citation type="submission" date="2019-01" db="EMBL/GenBank/DDBJ databases">
        <title>Draft genome sequences of three monokaryotic isolates of the white-rot basidiomycete fungus Dichomitus squalens.</title>
        <authorList>
            <consortium name="DOE Joint Genome Institute"/>
            <person name="Lopez S.C."/>
            <person name="Andreopoulos B."/>
            <person name="Pangilinan J."/>
            <person name="Lipzen A."/>
            <person name="Riley R."/>
            <person name="Ahrendt S."/>
            <person name="Ng V."/>
            <person name="Barry K."/>
            <person name="Daum C."/>
            <person name="Grigoriev I.V."/>
            <person name="Hilden K.S."/>
            <person name="Makela M.R."/>
            <person name="de Vries R.P."/>
        </authorList>
    </citation>
    <scope>NUCLEOTIDE SEQUENCE [LARGE SCALE GENOMIC DNA]</scope>
    <source>
        <strain evidence="9 10">CBS 464.89</strain>
    </source>
</reference>
<evidence type="ECO:0000256" key="2">
    <source>
        <dbReference type="ARBA" id="ARBA00008335"/>
    </source>
</evidence>
<organism evidence="9 10">
    <name type="scientific">Dichomitus squalens</name>
    <dbReference type="NCBI Taxonomy" id="114155"/>
    <lineage>
        <taxon>Eukaryota</taxon>
        <taxon>Fungi</taxon>
        <taxon>Dikarya</taxon>
        <taxon>Basidiomycota</taxon>
        <taxon>Agaricomycotina</taxon>
        <taxon>Agaricomycetes</taxon>
        <taxon>Polyporales</taxon>
        <taxon>Polyporaceae</taxon>
        <taxon>Dichomitus</taxon>
    </lineage>
</organism>
<dbReference type="InterPro" id="IPR051788">
    <property type="entry name" value="MFS_Transporter"/>
</dbReference>
<evidence type="ECO:0000313" key="9">
    <source>
        <dbReference type="EMBL" id="TBU58198.1"/>
    </source>
</evidence>
<accession>A0A4Q9NRR0</accession>
<evidence type="ECO:0000256" key="6">
    <source>
        <dbReference type="ARBA" id="ARBA00023136"/>
    </source>
</evidence>
<protein>
    <submittedName>
        <fullName evidence="9">MFS general substrate transporter</fullName>
    </submittedName>
</protein>
<gene>
    <name evidence="9" type="ORF">BD310DRAFT_927539</name>
</gene>
<dbReference type="InterPro" id="IPR036259">
    <property type="entry name" value="MFS_trans_sf"/>
</dbReference>
<dbReference type="PROSITE" id="PS50850">
    <property type="entry name" value="MFS"/>
    <property type="match status" value="1"/>
</dbReference>
<dbReference type="Gene3D" id="1.20.1250.20">
    <property type="entry name" value="MFS general substrate transporter like domains"/>
    <property type="match status" value="2"/>
</dbReference>
<feature type="transmembrane region" description="Helical" evidence="8">
    <location>
        <begin position="426"/>
        <end position="448"/>
    </location>
</feature>
<dbReference type="SUPFAM" id="SSF103473">
    <property type="entry name" value="MFS general substrate transporter"/>
    <property type="match status" value="1"/>
</dbReference>
<dbReference type="GO" id="GO:0022857">
    <property type="term" value="F:transmembrane transporter activity"/>
    <property type="evidence" value="ECO:0007669"/>
    <property type="project" value="InterPro"/>
</dbReference>
<feature type="transmembrane region" description="Helical" evidence="8">
    <location>
        <begin position="248"/>
        <end position="268"/>
    </location>
</feature>
<dbReference type="Proteomes" id="UP000292082">
    <property type="component" value="Unassembled WGS sequence"/>
</dbReference>
<evidence type="ECO:0000256" key="8">
    <source>
        <dbReference type="SAM" id="Phobius"/>
    </source>
</evidence>
<dbReference type="InterPro" id="IPR020846">
    <property type="entry name" value="MFS_dom"/>
</dbReference>
<proteinExistence type="inferred from homology"/>
<evidence type="ECO:0000256" key="3">
    <source>
        <dbReference type="ARBA" id="ARBA00022448"/>
    </source>
</evidence>
<keyword evidence="6 8" id="KW-0472">Membrane</keyword>
<feature type="transmembrane region" description="Helical" evidence="8">
    <location>
        <begin position="182"/>
        <end position="203"/>
    </location>
</feature>
<dbReference type="AlphaFoldDB" id="A0A4Q9NRR0"/>
<feature type="transmembrane region" description="Helical" evidence="8">
    <location>
        <begin position="460"/>
        <end position="479"/>
    </location>
</feature>
<feature type="transmembrane region" description="Helical" evidence="8">
    <location>
        <begin position="341"/>
        <end position="360"/>
    </location>
</feature>
<feature type="transmembrane region" description="Helical" evidence="8">
    <location>
        <begin position="158"/>
        <end position="176"/>
    </location>
</feature>
<dbReference type="GO" id="GO:0016020">
    <property type="term" value="C:membrane"/>
    <property type="evidence" value="ECO:0007669"/>
    <property type="project" value="TreeGrafter"/>
</dbReference>
<dbReference type="InterPro" id="IPR011701">
    <property type="entry name" value="MFS"/>
</dbReference>
<dbReference type="PANTHER" id="PTHR23514:SF3">
    <property type="entry name" value="BYPASS OF STOP CODON PROTEIN 6"/>
    <property type="match status" value="1"/>
</dbReference>
<feature type="transmembrane region" description="Helical" evidence="8">
    <location>
        <begin position="372"/>
        <end position="391"/>
    </location>
</feature>
<sequence>MSDEVVPLGNIVSNLLYCQPSGQKADGHHPRANDSTDIRMRAVLPEPPTAAQPALTAMMDTGANPSQQADSEGGESPVSAIHGNIDTSTRLKANIMYGALLYSMLLSGWNDGTTGPLLPRIQAVYHIGFAVVSLIFVLNFLGFLLAASLNVYLTDRFGFGKVLVLGAISQVISYAIEAPAPPFPVFIIGYLIQGFGISLQLAASNSFVARYSDNVSTRLAVLHSFYGLGALSSPLVATQFSQLRYWSFHYLVSLGLAIVNVAVLSFVFKFRTQDACLTEIGLASQLEEGSNEGSRSKYKQMMHLRGFHLMALFILVYVGTEVTLGGWIVTYVVDLRGGGPSSGYISSGFFGGLMVGRIALLWINKLVGEKRVIYLYGVLAIGLEIVVWFVPSLVGDALAVSFVGMLLGPMYPLVMNHARHVLPPWLLNGCIGWIAGFGQAGSALLPLLTGLLASKVGIKVLQPLVVSMMGLMVGVWALVPNTPRRHE</sequence>
<keyword evidence="3" id="KW-0813">Transport</keyword>
<dbReference type="FunFam" id="1.20.1250.20:FF:000286">
    <property type="entry name" value="MFS efflux transporter"/>
    <property type="match status" value="1"/>
</dbReference>
<comment type="similarity">
    <text evidence="2">Belongs to the major facilitator superfamily.</text>
</comment>
<feature type="region of interest" description="Disordered" evidence="7">
    <location>
        <begin position="60"/>
        <end position="81"/>
    </location>
</feature>
<feature type="transmembrane region" description="Helical" evidence="8">
    <location>
        <begin position="215"/>
        <end position="236"/>
    </location>
</feature>
<keyword evidence="4 8" id="KW-0812">Transmembrane</keyword>
<feature type="transmembrane region" description="Helical" evidence="8">
    <location>
        <begin position="307"/>
        <end position="329"/>
    </location>
</feature>
<evidence type="ECO:0000256" key="1">
    <source>
        <dbReference type="ARBA" id="ARBA00004127"/>
    </source>
</evidence>
<dbReference type="GO" id="GO:0012505">
    <property type="term" value="C:endomembrane system"/>
    <property type="evidence" value="ECO:0007669"/>
    <property type="project" value="UniProtKB-SubCell"/>
</dbReference>
<evidence type="ECO:0000256" key="4">
    <source>
        <dbReference type="ARBA" id="ARBA00022692"/>
    </source>
</evidence>
<evidence type="ECO:0000313" key="10">
    <source>
        <dbReference type="Proteomes" id="UP000292082"/>
    </source>
</evidence>
<dbReference type="EMBL" id="ML145127">
    <property type="protein sequence ID" value="TBU58198.1"/>
    <property type="molecule type" value="Genomic_DNA"/>
</dbReference>
<keyword evidence="10" id="KW-1185">Reference proteome</keyword>
<comment type="subcellular location">
    <subcellularLocation>
        <location evidence="1">Endomembrane system</location>
        <topology evidence="1">Multi-pass membrane protein</topology>
    </subcellularLocation>
</comment>
<keyword evidence="5 8" id="KW-1133">Transmembrane helix</keyword>
<name>A0A4Q9NRR0_9APHY</name>